<dbReference type="Proteomes" id="UP001221413">
    <property type="component" value="Unassembled WGS sequence"/>
</dbReference>
<reference evidence="1" key="1">
    <citation type="submission" date="2023-01" db="EMBL/GenBank/DDBJ databases">
        <title>The chitinases involved in constricting ring structure development in the nematode-trapping fungus Drechslerella dactyloides.</title>
        <authorList>
            <person name="Wang R."/>
            <person name="Zhang L."/>
            <person name="Tang P."/>
            <person name="Li S."/>
            <person name="Liang L."/>
        </authorList>
    </citation>
    <scope>NUCLEOTIDE SEQUENCE</scope>
    <source>
        <strain evidence="1">YMF1.00031</strain>
    </source>
</reference>
<sequence>MGGILMTKMRCQAAESKSWTLIWTPPLHAAQTLQRTFAIQCASFLQQATPAGFEIVPSANGPLDAAG</sequence>
<accession>A0AAD6ISI7</accession>
<evidence type="ECO:0000313" key="2">
    <source>
        <dbReference type="Proteomes" id="UP001221413"/>
    </source>
</evidence>
<organism evidence="1 2">
    <name type="scientific">Drechslerella dactyloides</name>
    <name type="common">Nematode-trapping fungus</name>
    <name type="synonym">Arthrobotrys dactyloides</name>
    <dbReference type="NCBI Taxonomy" id="74499"/>
    <lineage>
        <taxon>Eukaryota</taxon>
        <taxon>Fungi</taxon>
        <taxon>Dikarya</taxon>
        <taxon>Ascomycota</taxon>
        <taxon>Pezizomycotina</taxon>
        <taxon>Orbiliomycetes</taxon>
        <taxon>Orbiliales</taxon>
        <taxon>Orbiliaceae</taxon>
        <taxon>Drechslerella</taxon>
    </lineage>
</organism>
<proteinExistence type="predicted"/>
<dbReference type="AlphaFoldDB" id="A0AAD6ISI7"/>
<evidence type="ECO:0000313" key="1">
    <source>
        <dbReference type="EMBL" id="KAJ6257840.1"/>
    </source>
</evidence>
<gene>
    <name evidence="1" type="ORF">Dda_7629</name>
</gene>
<protein>
    <submittedName>
        <fullName evidence="1">Uncharacterized protein</fullName>
    </submittedName>
</protein>
<name>A0AAD6ISI7_DREDA</name>
<dbReference type="EMBL" id="JAQGDS010000010">
    <property type="protein sequence ID" value="KAJ6257840.1"/>
    <property type="molecule type" value="Genomic_DNA"/>
</dbReference>
<comment type="caution">
    <text evidence="1">The sequence shown here is derived from an EMBL/GenBank/DDBJ whole genome shotgun (WGS) entry which is preliminary data.</text>
</comment>
<keyword evidence="2" id="KW-1185">Reference proteome</keyword>